<evidence type="ECO:0000313" key="1">
    <source>
        <dbReference type="EMBL" id="KPU44879.1"/>
    </source>
</evidence>
<name>A0A0P8YCJ1_9CLOT</name>
<dbReference type="Proteomes" id="UP000050326">
    <property type="component" value="Unassembled WGS sequence"/>
</dbReference>
<evidence type="ECO:0000313" key="2">
    <source>
        <dbReference type="Proteomes" id="UP000050326"/>
    </source>
</evidence>
<protein>
    <submittedName>
        <fullName evidence="1">Uncharacterized protein</fullName>
    </submittedName>
</protein>
<keyword evidence="2" id="KW-1185">Reference proteome</keyword>
<dbReference type="STRING" id="36849.OXPF_13570"/>
<proteinExistence type="predicted"/>
<accession>A0A0P8YCJ1</accession>
<gene>
    <name evidence="1" type="ORF">OXPF_13570</name>
</gene>
<reference evidence="1 2" key="1">
    <citation type="submission" date="2015-09" db="EMBL/GenBank/DDBJ databases">
        <title>Genome sequence of Oxobacter pfennigii DSM 3222.</title>
        <authorList>
            <person name="Poehlein A."/>
            <person name="Bengelsdorf F.R."/>
            <person name="Schiel-Bengelsdorf B."/>
            <person name="Duerre P."/>
            <person name="Daniel R."/>
        </authorList>
    </citation>
    <scope>NUCLEOTIDE SEQUENCE [LARGE SCALE GENOMIC DNA]</scope>
    <source>
        <strain evidence="1 2">DSM 3222</strain>
    </source>
</reference>
<dbReference type="RefSeq" id="WP_054874437.1">
    <property type="nucleotide sequence ID" value="NZ_LKET01000028.1"/>
</dbReference>
<comment type="caution">
    <text evidence="1">The sequence shown here is derived from an EMBL/GenBank/DDBJ whole genome shotgun (WGS) entry which is preliminary data.</text>
</comment>
<dbReference type="EMBL" id="LKET01000028">
    <property type="protein sequence ID" value="KPU44879.1"/>
    <property type="molecule type" value="Genomic_DNA"/>
</dbReference>
<dbReference type="AlphaFoldDB" id="A0A0P8YCJ1"/>
<organism evidence="1 2">
    <name type="scientific">Oxobacter pfennigii</name>
    <dbReference type="NCBI Taxonomy" id="36849"/>
    <lineage>
        <taxon>Bacteria</taxon>
        <taxon>Bacillati</taxon>
        <taxon>Bacillota</taxon>
        <taxon>Clostridia</taxon>
        <taxon>Eubacteriales</taxon>
        <taxon>Clostridiaceae</taxon>
        <taxon>Oxobacter</taxon>
    </lineage>
</organism>
<sequence length="59" mass="7120">MLIIKDNNCLYYRGTVKEFAAFLRNTMWPDMTLKEFLKIKNRIILSNENRNKRQLLGRS</sequence>